<sequence>MGIYILFLNSGQFFESVNPLSGFESKEKLETYMWEKSLKIEPKDADKWDVVKPTRPSSVLRSPGIKPPKNLASLPSTSGISNHYGRYRRSGRFSALTNSYSPGNLPDAFDASRNSLSSTSVEEKNTHFGVVDIVPGQSPRYLGDVWRSPRPLSPLASLKPPPLMPRLRKQKASSTPPSPHIASSGIHDENLSQAPPPLFPRKRSPLCSTTSPGDLNVHTQRLPSIQKECTRFIFPPAASSDRKISVSNFNEVPSTSSVPLAPIVPPRKKEEALPPPIPLDAVRTIWNKDVADGAGDADFVPSKAGDFVEIISPPPLFPRRSASRCTPPPPRPPKRISSTGSGPHRGLPLGRQAEPDAAKTSADQTSPPPLPPKTYRLQRH</sequence>
<proteinExistence type="predicted"/>
<dbReference type="AlphaFoldDB" id="A0A0N4VML2"/>
<feature type="region of interest" description="Disordered" evidence="1">
    <location>
        <begin position="151"/>
        <end position="217"/>
    </location>
</feature>
<dbReference type="Gene3D" id="1.10.840.10">
    <property type="entry name" value="Ras guanine-nucleotide exchange factors catalytic domain"/>
    <property type="match status" value="1"/>
</dbReference>
<dbReference type="GO" id="GO:0005085">
    <property type="term" value="F:guanyl-nucleotide exchange factor activity"/>
    <property type="evidence" value="ECO:0007669"/>
    <property type="project" value="InterPro"/>
</dbReference>
<feature type="region of interest" description="Disordered" evidence="1">
    <location>
        <begin position="311"/>
        <end position="380"/>
    </location>
</feature>
<keyword evidence="3" id="KW-1185">Reference proteome</keyword>
<reference evidence="2 3" key="2">
    <citation type="submission" date="2018-10" db="EMBL/GenBank/DDBJ databases">
        <authorList>
            <consortium name="Pathogen Informatics"/>
        </authorList>
    </citation>
    <scope>NUCLEOTIDE SEQUENCE [LARGE SCALE GENOMIC DNA]</scope>
</reference>
<dbReference type="GO" id="GO:0007264">
    <property type="term" value="P:small GTPase-mediated signal transduction"/>
    <property type="evidence" value="ECO:0007669"/>
    <property type="project" value="InterPro"/>
</dbReference>
<evidence type="ECO:0000256" key="1">
    <source>
        <dbReference type="SAM" id="MobiDB-lite"/>
    </source>
</evidence>
<gene>
    <name evidence="2" type="ORF">EVEC_LOCUS11408</name>
</gene>
<evidence type="ECO:0000313" key="2">
    <source>
        <dbReference type="EMBL" id="VDD96657.1"/>
    </source>
</evidence>
<name>A0A0N4VML2_ENTVE</name>
<dbReference type="Proteomes" id="UP000274131">
    <property type="component" value="Unassembled WGS sequence"/>
</dbReference>
<feature type="region of interest" description="Disordered" evidence="1">
    <location>
        <begin position="54"/>
        <end position="78"/>
    </location>
</feature>
<accession>A0A0N4VML2</accession>
<dbReference type="STRING" id="51028.A0A0N4VML2"/>
<feature type="compositionally biased region" description="Polar residues" evidence="1">
    <location>
        <begin position="206"/>
        <end position="217"/>
    </location>
</feature>
<dbReference type="InterPro" id="IPR036964">
    <property type="entry name" value="RASGEF_cat_dom_sf"/>
</dbReference>
<evidence type="ECO:0000313" key="4">
    <source>
        <dbReference type="WBParaSite" id="EVEC_0001217001-mRNA-1"/>
    </source>
</evidence>
<reference evidence="4" key="1">
    <citation type="submission" date="2017-02" db="UniProtKB">
        <authorList>
            <consortium name="WormBaseParasite"/>
        </authorList>
    </citation>
    <scope>IDENTIFICATION</scope>
</reference>
<organism evidence="4">
    <name type="scientific">Enterobius vermicularis</name>
    <name type="common">Human pinworm</name>
    <dbReference type="NCBI Taxonomy" id="51028"/>
    <lineage>
        <taxon>Eukaryota</taxon>
        <taxon>Metazoa</taxon>
        <taxon>Ecdysozoa</taxon>
        <taxon>Nematoda</taxon>
        <taxon>Chromadorea</taxon>
        <taxon>Rhabditida</taxon>
        <taxon>Spirurina</taxon>
        <taxon>Oxyuridomorpha</taxon>
        <taxon>Oxyuroidea</taxon>
        <taxon>Oxyuridae</taxon>
        <taxon>Enterobius</taxon>
    </lineage>
</organism>
<dbReference type="OrthoDB" id="5877569at2759"/>
<dbReference type="EMBL" id="UXUI01011996">
    <property type="protein sequence ID" value="VDD96657.1"/>
    <property type="molecule type" value="Genomic_DNA"/>
</dbReference>
<evidence type="ECO:0000313" key="3">
    <source>
        <dbReference type="Proteomes" id="UP000274131"/>
    </source>
</evidence>
<dbReference type="WBParaSite" id="EVEC_0001217001-mRNA-1">
    <property type="protein sequence ID" value="EVEC_0001217001-mRNA-1"/>
    <property type="gene ID" value="EVEC_0001217001"/>
</dbReference>
<protein>
    <submittedName>
        <fullName evidence="4">SH3 domain-containing protein</fullName>
    </submittedName>
</protein>
<feature type="region of interest" description="Disordered" evidence="1">
    <location>
        <begin position="250"/>
        <end position="275"/>
    </location>
</feature>